<dbReference type="SMART" id="SM00925">
    <property type="entry name" value="MltA"/>
    <property type="match status" value="1"/>
</dbReference>
<dbReference type="InterPro" id="IPR010611">
    <property type="entry name" value="3D_dom"/>
</dbReference>
<dbReference type="GO" id="GO:0009254">
    <property type="term" value="P:peptidoglycan turnover"/>
    <property type="evidence" value="ECO:0007669"/>
    <property type="project" value="InterPro"/>
</dbReference>
<dbReference type="GO" id="GO:0071555">
    <property type="term" value="P:cell wall organization"/>
    <property type="evidence" value="ECO:0007669"/>
    <property type="project" value="UniProtKB-KW"/>
</dbReference>
<organism evidence="7">
    <name type="scientific">uncultured Rubellimicrobium sp</name>
    <dbReference type="NCBI Taxonomy" id="543078"/>
    <lineage>
        <taxon>Bacteria</taxon>
        <taxon>Pseudomonadati</taxon>
        <taxon>Pseudomonadota</taxon>
        <taxon>Alphaproteobacteria</taxon>
        <taxon>Rhodobacterales</taxon>
        <taxon>Roseobacteraceae</taxon>
        <taxon>Rubellimicrobium</taxon>
        <taxon>environmental samples</taxon>
    </lineage>
</organism>
<evidence type="ECO:0000256" key="1">
    <source>
        <dbReference type="ARBA" id="ARBA00001420"/>
    </source>
</evidence>
<dbReference type="GO" id="GO:0019867">
    <property type="term" value="C:outer membrane"/>
    <property type="evidence" value="ECO:0007669"/>
    <property type="project" value="InterPro"/>
</dbReference>
<dbReference type="Gene3D" id="2.40.240.50">
    <property type="entry name" value="Barwin-like endoglucanases"/>
    <property type="match status" value="1"/>
</dbReference>
<dbReference type="PANTHER" id="PTHR30124:SF0">
    <property type="entry name" value="MEMBRANE-BOUND LYTIC MUREIN TRANSGLYCOSYLASE A"/>
    <property type="match status" value="1"/>
</dbReference>
<dbReference type="SUPFAM" id="SSF50685">
    <property type="entry name" value="Barwin-like endoglucanases"/>
    <property type="match status" value="1"/>
</dbReference>
<accession>A0A6J4QBX4</accession>
<evidence type="ECO:0000259" key="6">
    <source>
        <dbReference type="SMART" id="SM00925"/>
    </source>
</evidence>
<dbReference type="PIRSF" id="PIRSF019422">
    <property type="entry name" value="MltA"/>
    <property type="match status" value="1"/>
</dbReference>
<dbReference type="PANTHER" id="PTHR30124">
    <property type="entry name" value="MEMBRANE-BOUND LYTIC MUREIN TRANSGLYCOSYLASE A"/>
    <property type="match status" value="1"/>
</dbReference>
<dbReference type="CDD" id="cd14668">
    <property type="entry name" value="mlta_B"/>
    <property type="match status" value="1"/>
</dbReference>
<keyword evidence="4" id="KW-0961">Cell wall biogenesis/degradation</keyword>
<dbReference type="Pfam" id="PF03562">
    <property type="entry name" value="MltA"/>
    <property type="match status" value="1"/>
</dbReference>
<dbReference type="EMBL" id="CADCUU010000459">
    <property type="protein sequence ID" value="CAA9433775.1"/>
    <property type="molecule type" value="Genomic_DNA"/>
</dbReference>
<dbReference type="InterPro" id="IPR036908">
    <property type="entry name" value="RlpA-like_sf"/>
</dbReference>
<dbReference type="GO" id="GO:0004553">
    <property type="term" value="F:hydrolase activity, hydrolyzing O-glycosyl compounds"/>
    <property type="evidence" value="ECO:0007669"/>
    <property type="project" value="InterPro"/>
</dbReference>
<sequence>MSLRAGVLGLVLALAPGSLMSRQVNILEFSDLKGWAEDNHVLALRAFRGTCGDLEGGDWAELCRVARGLHTRQAAKSFFEAFFRPVLIEDGAPMLFTGYYEPELRGAREAGGRFDVPLYALPPEAPRGKPWLSRAEIEGGALAGRGLEIAWLDDPVEAFFLQVQGSGRLRLPDGTVMRVGYAGGNGHPYTSIGQALVARGALEAHDLSMPAIKRWVAANPVDGAALLRTNASFVFFREVSEVPANRGPLGAMNRSITALRSVAVDPGFVPLGSPVWIEREGAEPMRRLMVAQDTGGAIKGAQRADIFFGTGARAGERAGNVRDGGRMVVLLPIQRAYAAIPETVAGTALAGGPS</sequence>
<name>A0A6J4QBX4_9RHOB</name>
<dbReference type="Gene3D" id="2.40.40.10">
    <property type="entry name" value="RlpA-like domain"/>
    <property type="match status" value="1"/>
</dbReference>
<evidence type="ECO:0000256" key="3">
    <source>
        <dbReference type="ARBA" id="ARBA00023239"/>
    </source>
</evidence>
<evidence type="ECO:0000313" key="7">
    <source>
        <dbReference type="EMBL" id="CAA9433775.1"/>
    </source>
</evidence>
<comment type="catalytic activity">
    <reaction evidence="1">
        <text>Exolytic cleavage of the (1-&gt;4)-beta-glycosidic linkage between N-acetylmuramic acid (MurNAc) and N-acetylglucosamine (GlcNAc) residues in peptidoglycan, from either the reducing or the non-reducing ends of the peptidoglycan chains, with concomitant formation of a 1,6-anhydrobond in the MurNAc residue.</text>
        <dbReference type="EC" id="4.2.2.n1"/>
    </reaction>
</comment>
<proteinExistence type="predicted"/>
<dbReference type="GO" id="GO:0008933">
    <property type="term" value="F:peptidoglycan lytic transglycosylase activity"/>
    <property type="evidence" value="ECO:0007669"/>
    <property type="project" value="TreeGrafter"/>
</dbReference>
<evidence type="ECO:0000256" key="2">
    <source>
        <dbReference type="ARBA" id="ARBA00012587"/>
    </source>
</evidence>
<keyword evidence="3" id="KW-0456">Lyase</keyword>
<reference evidence="7" key="1">
    <citation type="submission" date="2020-02" db="EMBL/GenBank/DDBJ databases">
        <authorList>
            <person name="Meier V. D."/>
        </authorList>
    </citation>
    <scope>NUCLEOTIDE SEQUENCE</scope>
    <source>
        <strain evidence="7">AVDCRST_MAG15</strain>
    </source>
</reference>
<evidence type="ECO:0000256" key="4">
    <source>
        <dbReference type="ARBA" id="ARBA00023316"/>
    </source>
</evidence>
<dbReference type="AlphaFoldDB" id="A0A6J4QBX4"/>
<dbReference type="InterPro" id="IPR026044">
    <property type="entry name" value="MltA"/>
</dbReference>
<dbReference type="CDD" id="cd14485">
    <property type="entry name" value="mltA_like_LT_A"/>
    <property type="match status" value="1"/>
</dbReference>
<feature type="domain" description="Lytic transglycosylase MltA" evidence="6">
    <location>
        <begin position="103"/>
        <end position="237"/>
    </location>
</feature>
<evidence type="ECO:0000256" key="5">
    <source>
        <dbReference type="ARBA" id="ARBA00030918"/>
    </source>
</evidence>
<dbReference type="Pfam" id="PF06725">
    <property type="entry name" value="3D"/>
    <property type="match status" value="1"/>
</dbReference>
<gene>
    <name evidence="7" type="ORF">AVDCRST_MAG15-3049</name>
</gene>
<dbReference type="EC" id="4.2.2.n1" evidence="2"/>
<dbReference type="GO" id="GO:0009253">
    <property type="term" value="P:peptidoglycan catabolic process"/>
    <property type="evidence" value="ECO:0007669"/>
    <property type="project" value="TreeGrafter"/>
</dbReference>
<protein>
    <recommendedName>
        <fullName evidence="2">peptidoglycan lytic exotransglycosylase</fullName>
        <ecNumber evidence="2">4.2.2.n1</ecNumber>
    </recommendedName>
    <alternativeName>
        <fullName evidence="5">Murein hydrolase A</fullName>
    </alternativeName>
</protein>
<dbReference type="InterPro" id="IPR005300">
    <property type="entry name" value="MltA_B"/>
</dbReference>